<reference evidence="1 2" key="1">
    <citation type="journal article" date="2018" name="Nat. Ecol. Evol.">
        <title>Pezizomycetes genomes reveal the molecular basis of ectomycorrhizal truffle lifestyle.</title>
        <authorList>
            <person name="Murat C."/>
            <person name="Payen T."/>
            <person name="Noel B."/>
            <person name="Kuo A."/>
            <person name="Morin E."/>
            <person name="Chen J."/>
            <person name="Kohler A."/>
            <person name="Krizsan K."/>
            <person name="Balestrini R."/>
            <person name="Da Silva C."/>
            <person name="Montanini B."/>
            <person name="Hainaut M."/>
            <person name="Levati E."/>
            <person name="Barry K.W."/>
            <person name="Belfiori B."/>
            <person name="Cichocki N."/>
            <person name="Clum A."/>
            <person name="Dockter R.B."/>
            <person name="Fauchery L."/>
            <person name="Guy J."/>
            <person name="Iotti M."/>
            <person name="Le Tacon F."/>
            <person name="Lindquist E.A."/>
            <person name="Lipzen A."/>
            <person name="Malagnac F."/>
            <person name="Mello A."/>
            <person name="Molinier V."/>
            <person name="Miyauchi S."/>
            <person name="Poulain J."/>
            <person name="Riccioni C."/>
            <person name="Rubini A."/>
            <person name="Sitrit Y."/>
            <person name="Splivallo R."/>
            <person name="Traeger S."/>
            <person name="Wang M."/>
            <person name="Zifcakova L."/>
            <person name="Wipf D."/>
            <person name="Zambonelli A."/>
            <person name="Paolocci F."/>
            <person name="Nowrousian M."/>
            <person name="Ottonello S."/>
            <person name="Baldrian P."/>
            <person name="Spatafora J.W."/>
            <person name="Henrissat B."/>
            <person name="Nagy L.G."/>
            <person name="Aury J.M."/>
            <person name="Wincker P."/>
            <person name="Grigoriev I.V."/>
            <person name="Bonfante P."/>
            <person name="Martin F.M."/>
        </authorList>
    </citation>
    <scope>NUCLEOTIDE SEQUENCE [LARGE SCALE GENOMIC DNA]</scope>
    <source>
        <strain evidence="1 2">RN42</strain>
    </source>
</reference>
<proteinExistence type="predicted"/>
<dbReference type="AlphaFoldDB" id="A0A3N4H9R8"/>
<gene>
    <name evidence="1" type="ORF">BJ508DRAFT_336101</name>
</gene>
<dbReference type="EMBL" id="ML119938">
    <property type="protein sequence ID" value="RPA71365.1"/>
    <property type="molecule type" value="Genomic_DNA"/>
</dbReference>
<dbReference type="Proteomes" id="UP000275078">
    <property type="component" value="Unassembled WGS sequence"/>
</dbReference>
<protein>
    <submittedName>
        <fullName evidence="1">Uncharacterized protein</fullName>
    </submittedName>
</protein>
<name>A0A3N4H9R8_ASCIM</name>
<organism evidence="1 2">
    <name type="scientific">Ascobolus immersus RN42</name>
    <dbReference type="NCBI Taxonomy" id="1160509"/>
    <lineage>
        <taxon>Eukaryota</taxon>
        <taxon>Fungi</taxon>
        <taxon>Dikarya</taxon>
        <taxon>Ascomycota</taxon>
        <taxon>Pezizomycotina</taxon>
        <taxon>Pezizomycetes</taxon>
        <taxon>Pezizales</taxon>
        <taxon>Ascobolaceae</taxon>
        <taxon>Ascobolus</taxon>
    </lineage>
</organism>
<evidence type="ECO:0000313" key="1">
    <source>
        <dbReference type="EMBL" id="RPA71365.1"/>
    </source>
</evidence>
<sequence length="159" mass="18818">MNREWAIERVGMEIFLRDQQRLLRAEFPVYQWDSILPVWWRAEQAFGSMLREIHKVIFGGGSGGHHEDSPSILLRRMRAGLVSEEQISALKASMNYVFWKWKAWFLNHLDILESGDVQVLEETAFKNWTWLQSFNLLQFIAELRAESIEARIKMHLQVE</sequence>
<evidence type="ECO:0000313" key="2">
    <source>
        <dbReference type="Proteomes" id="UP000275078"/>
    </source>
</evidence>
<accession>A0A3N4H9R8</accession>
<keyword evidence="2" id="KW-1185">Reference proteome</keyword>